<dbReference type="PROSITE" id="PS51371">
    <property type="entry name" value="CBS"/>
    <property type="match status" value="1"/>
</dbReference>
<keyword evidence="1" id="KW-0677">Repeat</keyword>
<evidence type="ECO:0000313" key="4">
    <source>
        <dbReference type="EMBL" id="KAJ6774407.1"/>
    </source>
</evidence>
<reference evidence="4" key="2">
    <citation type="journal article" date="2023" name="Int. J. Mol. Sci.">
        <title>De Novo Assembly and Annotation of 11 Diverse Shrub Willow (Salix) Genomes Reveals Novel Gene Organization in Sex-Linked Regions.</title>
        <authorList>
            <person name="Hyden B."/>
            <person name="Feng K."/>
            <person name="Yates T.B."/>
            <person name="Jawdy S."/>
            <person name="Cereghino C."/>
            <person name="Smart L.B."/>
            <person name="Muchero W."/>
        </authorList>
    </citation>
    <scope>NUCLEOTIDE SEQUENCE</scope>
    <source>
        <tissue evidence="4">Shoot tip</tissue>
    </source>
</reference>
<dbReference type="AlphaFoldDB" id="A0A9Q0WVQ5"/>
<keyword evidence="5" id="KW-1185">Reference proteome</keyword>
<dbReference type="InterPro" id="IPR000644">
    <property type="entry name" value="CBS_dom"/>
</dbReference>
<name>A0A9Q0WVQ5_SALPP</name>
<comment type="caution">
    <text evidence="4">The sequence shown here is derived from an EMBL/GenBank/DDBJ whole genome shotgun (WGS) entry which is preliminary data.</text>
</comment>
<dbReference type="OrthoDB" id="1728522at2759"/>
<organism evidence="4 5">
    <name type="scientific">Salix purpurea</name>
    <name type="common">Purple osier willow</name>
    <dbReference type="NCBI Taxonomy" id="77065"/>
    <lineage>
        <taxon>Eukaryota</taxon>
        <taxon>Viridiplantae</taxon>
        <taxon>Streptophyta</taxon>
        <taxon>Embryophyta</taxon>
        <taxon>Tracheophyta</taxon>
        <taxon>Spermatophyta</taxon>
        <taxon>Magnoliopsida</taxon>
        <taxon>eudicotyledons</taxon>
        <taxon>Gunneridae</taxon>
        <taxon>Pentapetalae</taxon>
        <taxon>rosids</taxon>
        <taxon>fabids</taxon>
        <taxon>Malpighiales</taxon>
        <taxon>Salicaceae</taxon>
        <taxon>Saliceae</taxon>
        <taxon>Salix</taxon>
    </lineage>
</organism>
<dbReference type="SUPFAM" id="SSF54631">
    <property type="entry name" value="CBS-domain pair"/>
    <property type="match status" value="1"/>
</dbReference>
<protein>
    <submittedName>
        <fullName evidence="4">CBS DOMAIN-CONTAINING PROTEIN CBSX2 CHLOROPLASTIC</fullName>
    </submittedName>
</protein>
<sequence length="183" mass="20668">MTRKEDLHVVKPTTTVNEALETLVDRRITGFPVIDDDWKLVGLVSDYDLLALDSISGGGRTETNMFPEVDSTWKVCENFLLFSNPDVLTFNANTCMFYHPPFDICFPIIVCMEIHKPTSLQYDIQKGNVFGSSLTSVFLAYYKGGKDDNAESCATKRVNGLKIDSIRYEWIGLEKMEKFKASA</sequence>
<dbReference type="InterPro" id="IPR046342">
    <property type="entry name" value="CBS_dom_sf"/>
</dbReference>
<proteinExistence type="predicted"/>
<dbReference type="PANTHER" id="PTHR48108:SF6">
    <property type="entry name" value="CBS DOMAIN-CONTAINING PROTEIN CBSX1, CHLOROPLASTIC"/>
    <property type="match status" value="1"/>
</dbReference>
<dbReference type="Proteomes" id="UP001151532">
    <property type="component" value="Chromosome 5"/>
</dbReference>
<evidence type="ECO:0000256" key="2">
    <source>
        <dbReference type="PROSITE-ProRule" id="PRU00703"/>
    </source>
</evidence>
<evidence type="ECO:0000259" key="3">
    <source>
        <dbReference type="PROSITE" id="PS51371"/>
    </source>
</evidence>
<feature type="domain" description="CBS" evidence="3">
    <location>
        <begin position="1"/>
        <end position="62"/>
    </location>
</feature>
<gene>
    <name evidence="4" type="ORF">OIU79_017749</name>
</gene>
<reference evidence="4" key="1">
    <citation type="submission" date="2022-11" db="EMBL/GenBank/DDBJ databases">
        <authorList>
            <person name="Hyden B.L."/>
            <person name="Feng K."/>
            <person name="Yates T."/>
            <person name="Jawdy S."/>
            <person name="Smart L.B."/>
            <person name="Muchero W."/>
        </authorList>
    </citation>
    <scope>NUCLEOTIDE SEQUENCE</scope>
    <source>
        <tissue evidence="4">Shoot tip</tissue>
    </source>
</reference>
<dbReference type="PANTHER" id="PTHR48108">
    <property type="entry name" value="CBS DOMAIN-CONTAINING PROTEIN CBSX2, CHLOROPLASTIC"/>
    <property type="match status" value="1"/>
</dbReference>
<dbReference type="SMART" id="SM00116">
    <property type="entry name" value="CBS"/>
    <property type="match status" value="1"/>
</dbReference>
<evidence type="ECO:0000313" key="5">
    <source>
        <dbReference type="Proteomes" id="UP001151532"/>
    </source>
</evidence>
<dbReference type="InterPro" id="IPR051462">
    <property type="entry name" value="CBS_domain-containing"/>
</dbReference>
<keyword evidence="2" id="KW-0129">CBS domain</keyword>
<dbReference type="EMBL" id="JAPFFK010000002">
    <property type="protein sequence ID" value="KAJ6774407.1"/>
    <property type="molecule type" value="Genomic_DNA"/>
</dbReference>
<accession>A0A9Q0WVQ5</accession>
<dbReference type="Pfam" id="PF00571">
    <property type="entry name" value="CBS"/>
    <property type="match status" value="1"/>
</dbReference>
<dbReference type="Gene3D" id="3.10.580.10">
    <property type="entry name" value="CBS-domain"/>
    <property type="match status" value="1"/>
</dbReference>
<evidence type="ECO:0000256" key="1">
    <source>
        <dbReference type="ARBA" id="ARBA00022737"/>
    </source>
</evidence>